<evidence type="ECO:0000313" key="2">
    <source>
        <dbReference type="Proteomes" id="UP000318478"/>
    </source>
</evidence>
<gene>
    <name evidence="1" type="ORF">Pla123a_10030</name>
</gene>
<evidence type="ECO:0000313" key="1">
    <source>
        <dbReference type="EMBL" id="TWT78213.1"/>
    </source>
</evidence>
<dbReference type="AlphaFoldDB" id="A0A5C5YU73"/>
<keyword evidence="2" id="KW-1185">Reference proteome</keyword>
<organism evidence="1 2">
    <name type="scientific">Posidoniimonas polymericola</name>
    <dbReference type="NCBI Taxonomy" id="2528002"/>
    <lineage>
        <taxon>Bacteria</taxon>
        <taxon>Pseudomonadati</taxon>
        <taxon>Planctomycetota</taxon>
        <taxon>Planctomycetia</taxon>
        <taxon>Pirellulales</taxon>
        <taxon>Lacipirellulaceae</taxon>
        <taxon>Posidoniimonas</taxon>
    </lineage>
</organism>
<name>A0A5C5YU73_9BACT</name>
<protein>
    <submittedName>
        <fullName evidence="1">Uncharacterized protein</fullName>
    </submittedName>
</protein>
<sequence>MAIRYYAEDISKVPYKLLRGALAKQLGIVAGPVAFAFRLAGRFGLRLPPNCGVGFPGTDVEVDPSELPAAAVAKWAPLLEQLADLGFEPLRVRKSRVVGMKLQYAATLYQPRHGCVAILEWMRMQGAEGLEENTPLEFDSYCERGPDVMTGMVRREDVPLGAMFQLADVEIENHDNRGPLAERLARHRERCRGRDVIPLHADNVGPLIDDRANRRFGALMESGLLRELSEQEVERLRSIDTTGLLAE</sequence>
<accession>A0A5C5YU73</accession>
<dbReference type="OrthoDB" id="272654at2"/>
<comment type="caution">
    <text evidence="1">The sequence shown here is derived from an EMBL/GenBank/DDBJ whole genome shotgun (WGS) entry which is preliminary data.</text>
</comment>
<reference evidence="1 2" key="1">
    <citation type="submission" date="2019-02" db="EMBL/GenBank/DDBJ databases">
        <title>Deep-cultivation of Planctomycetes and their phenomic and genomic characterization uncovers novel biology.</title>
        <authorList>
            <person name="Wiegand S."/>
            <person name="Jogler M."/>
            <person name="Boedeker C."/>
            <person name="Pinto D."/>
            <person name="Vollmers J."/>
            <person name="Rivas-Marin E."/>
            <person name="Kohn T."/>
            <person name="Peeters S.H."/>
            <person name="Heuer A."/>
            <person name="Rast P."/>
            <person name="Oberbeckmann S."/>
            <person name="Bunk B."/>
            <person name="Jeske O."/>
            <person name="Meyerdierks A."/>
            <person name="Storesund J.E."/>
            <person name="Kallscheuer N."/>
            <person name="Luecker S."/>
            <person name="Lage O.M."/>
            <person name="Pohl T."/>
            <person name="Merkel B.J."/>
            <person name="Hornburger P."/>
            <person name="Mueller R.-W."/>
            <person name="Bruemmer F."/>
            <person name="Labrenz M."/>
            <person name="Spormann A.M."/>
            <person name="Op Den Camp H."/>
            <person name="Overmann J."/>
            <person name="Amann R."/>
            <person name="Jetten M.S.M."/>
            <person name="Mascher T."/>
            <person name="Medema M.H."/>
            <person name="Devos D.P."/>
            <person name="Kaster A.-K."/>
            <person name="Ovreas L."/>
            <person name="Rohde M."/>
            <person name="Galperin M.Y."/>
            <person name="Jogler C."/>
        </authorList>
    </citation>
    <scope>NUCLEOTIDE SEQUENCE [LARGE SCALE GENOMIC DNA]</scope>
    <source>
        <strain evidence="1 2">Pla123a</strain>
    </source>
</reference>
<proteinExistence type="predicted"/>
<dbReference type="RefSeq" id="WP_146584491.1">
    <property type="nucleotide sequence ID" value="NZ_SJPO01000002.1"/>
</dbReference>
<dbReference type="Proteomes" id="UP000318478">
    <property type="component" value="Unassembled WGS sequence"/>
</dbReference>
<dbReference type="EMBL" id="SJPO01000002">
    <property type="protein sequence ID" value="TWT78213.1"/>
    <property type="molecule type" value="Genomic_DNA"/>
</dbReference>